<sequence length="212" mass="23152">MLATSFSLLTVLLSVAWAAPHERRQSISSVVQSPPFNLYVTSENATLNGSYVFAGHSGAAIEQLIIGHNSSASDITKPAYIFNFNSSSASSYTYENITGPTGTVVWTLRGSNFNTSQGLGFEYSPFYDDSLLTLGLSTPYLFNFQNDTLVATQYSGNRTDPVIVYNNFYSCITAVYQGEGYTYTSLHWKVGSGATAPENTSCQKVSVKRRFV</sequence>
<name>R4XCE0_TAPDE</name>
<dbReference type="EMBL" id="CAHR02000021">
    <property type="protein sequence ID" value="CCG80990.1"/>
    <property type="molecule type" value="Genomic_DNA"/>
</dbReference>
<accession>R4XCE0</accession>
<keyword evidence="1" id="KW-0732">Signal</keyword>
<dbReference type="VEuPathDB" id="FungiDB:TAPDE_000663"/>
<dbReference type="AlphaFoldDB" id="R4XCE0"/>
<dbReference type="STRING" id="1097556.R4XCE0"/>
<gene>
    <name evidence="2" type="ORF">TAPDE_000663</name>
</gene>
<dbReference type="OrthoDB" id="3515453at2759"/>
<feature type="chain" id="PRO_5004373216" evidence="1">
    <location>
        <begin position="19"/>
        <end position="212"/>
    </location>
</feature>
<evidence type="ECO:0000313" key="3">
    <source>
        <dbReference type="Proteomes" id="UP000013776"/>
    </source>
</evidence>
<proteinExistence type="predicted"/>
<evidence type="ECO:0000256" key="1">
    <source>
        <dbReference type="SAM" id="SignalP"/>
    </source>
</evidence>
<feature type="signal peptide" evidence="1">
    <location>
        <begin position="1"/>
        <end position="18"/>
    </location>
</feature>
<keyword evidence="3" id="KW-1185">Reference proteome</keyword>
<evidence type="ECO:0000313" key="2">
    <source>
        <dbReference type="EMBL" id="CCG80990.1"/>
    </source>
</evidence>
<comment type="caution">
    <text evidence="2">The sequence shown here is derived from an EMBL/GenBank/DDBJ whole genome shotgun (WGS) entry which is preliminary data.</text>
</comment>
<dbReference type="Proteomes" id="UP000013776">
    <property type="component" value="Unassembled WGS sequence"/>
</dbReference>
<protein>
    <submittedName>
        <fullName evidence="2">Uncharacterized protein</fullName>
    </submittedName>
</protein>
<organism evidence="2 3">
    <name type="scientific">Taphrina deformans (strain PYCC 5710 / ATCC 11124 / CBS 356.35 / IMI 108563 / JCM 9778 / NBRC 8474)</name>
    <name type="common">Peach leaf curl fungus</name>
    <name type="synonym">Lalaria deformans</name>
    <dbReference type="NCBI Taxonomy" id="1097556"/>
    <lineage>
        <taxon>Eukaryota</taxon>
        <taxon>Fungi</taxon>
        <taxon>Dikarya</taxon>
        <taxon>Ascomycota</taxon>
        <taxon>Taphrinomycotina</taxon>
        <taxon>Taphrinomycetes</taxon>
        <taxon>Taphrinales</taxon>
        <taxon>Taphrinaceae</taxon>
        <taxon>Taphrina</taxon>
    </lineage>
</organism>
<reference evidence="2 3" key="1">
    <citation type="journal article" date="2013" name="MBio">
        <title>Genome sequencing of the plant pathogen Taphrina deformans, the causal agent of peach leaf curl.</title>
        <authorList>
            <person name="Cisse O.H."/>
            <person name="Almeida J.M.G.C.F."/>
            <person name="Fonseca A."/>
            <person name="Kumar A.A."/>
            <person name="Salojaervi J."/>
            <person name="Overmyer K."/>
            <person name="Hauser P.M."/>
            <person name="Pagni M."/>
        </authorList>
    </citation>
    <scope>NUCLEOTIDE SEQUENCE [LARGE SCALE GENOMIC DNA]</scope>
    <source>
        <strain evidence="3">PYCC 5710 / ATCC 11124 / CBS 356.35 / IMI 108563 / JCM 9778 / NBRC 8474</strain>
    </source>
</reference>
<dbReference type="eggNOG" id="ENOG502STWI">
    <property type="taxonomic scope" value="Eukaryota"/>
</dbReference>